<sequence>MLVGGEEKHLSRRGGDGYIPSTKELWGRHFIPASKQQGGSGSSKKKSGGAVDIVSEDLKGGLQDLGTKEDDSGLDDIQDYYSPSLAKRELKNYRSGDMMQMLLPEYFCKPAK</sequence>
<proteinExistence type="predicted"/>
<feature type="region of interest" description="Disordered" evidence="1">
    <location>
        <begin position="30"/>
        <end position="52"/>
    </location>
</feature>
<dbReference type="EMBL" id="SPHZ02000003">
    <property type="protein sequence ID" value="KAF0924647.1"/>
    <property type="molecule type" value="Genomic_DNA"/>
</dbReference>
<evidence type="ECO:0000313" key="2">
    <source>
        <dbReference type="EMBL" id="KAF0924647.1"/>
    </source>
</evidence>
<comment type="caution">
    <text evidence="2">The sequence shown here is derived from an EMBL/GenBank/DDBJ whole genome shotgun (WGS) entry which is preliminary data.</text>
</comment>
<accession>A0A6G1EIS5</accession>
<organism evidence="2 3">
    <name type="scientific">Oryza meyeriana var. granulata</name>
    <dbReference type="NCBI Taxonomy" id="110450"/>
    <lineage>
        <taxon>Eukaryota</taxon>
        <taxon>Viridiplantae</taxon>
        <taxon>Streptophyta</taxon>
        <taxon>Embryophyta</taxon>
        <taxon>Tracheophyta</taxon>
        <taxon>Spermatophyta</taxon>
        <taxon>Magnoliopsida</taxon>
        <taxon>Liliopsida</taxon>
        <taxon>Poales</taxon>
        <taxon>Poaceae</taxon>
        <taxon>BOP clade</taxon>
        <taxon>Oryzoideae</taxon>
        <taxon>Oryzeae</taxon>
        <taxon>Oryzinae</taxon>
        <taxon>Oryza</taxon>
        <taxon>Oryza meyeriana</taxon>
    </lineage>
</organism>
<protein>
    <submittedName>
        <fullName evidence="2">Uncharacterized protein</fullName>
    </submittedName>
</protein>
<evidence type="ECO:0000256" key="1">
    <source>
        <dbReference type="SAM" id="MobiDB-lite"/>
    </source>
</evidence>
<dbReference type="AlphaFoldDB" id="A0A6G1EIS5"/>
<reference evidence="2 3" key="1">
    <citation type="submission" date="2019-11" db="EMBL/GenBank/DDBJ databases">
        <title>Whole genome sequence of Oryza granulata.</title>
        <authorList>
            <person name="Li W."/>
        </authorList>
    </citation>
    <scope>NUCLEOTIDE SEQUENCE [LARGE SCALE GENOMIC DNA]</scope>
    <source>
        <strain evidence="3">cv. Menghai</strain>
        <tissue evidence="2">Leaf</tissue>
    </source>
</reference>
<evidence type="ECO:0000313" key="3">
    <source>
        <dbReference type="Proteomes" id="UP000479710"/>
    </source>
</evidence>
<keyword evidence="3" id="KW-1185">Reference proteome</keyword>
<gene>
    <name evidence="2" type="ORF">E2562_010244</name>
</gene>
<dbReference type="Proteomes" id="UP000479710">
    <property type="component" value="Unassembled WGS sequence"/>
</dbReference>
<name>A0A6G1EIS5_9ORYZ</name>